<feature type="non-terminal residue" evidence="1">
    <location>
        <position position="416"/>
    </location>
</feature>
<comment type="caution">
    <text evidence="1">The sequence shown here is derived from an EMBL/GenBank/DDBJ whole genome shotgun (WGS) entry which is preliminary data.</text>
</comment>
<protein>
    <submittedName>
        <fullName evidence="1">Activating signal cointegrator 1 complex subunit 3</fullName>
        <ecNumber evidence="1">3.6.4.13</ecNumber>
    </submittedName>
</protein>
<proteinExistence type="predicted"/>
<dbReference type="Proteomes" id="UP001140234">
    <property type="component" value="Unassembled WGS sequence"/>
</dbReference>
<gene>
    <name evidence="1" type="primary">mug81_1</name>
    <name evidence="1" type="ORF">IWQ57_003864</name>
</gene>
<organism evidence="1 2">
    <name type="scientific">Coemansia nantahalensis</name>
    <dbReference type="NCBI Taxonomy" id="2789366"/>
    <lineage>
        <taxon>Eukaryota</taxon>
        <taxon>Fungi</taxon>
        <taxon>Fungi incertae sedis</taxon>
        <taxon>Zoopagomycota</taxon>
        <taxon>Kickxellomycotina</taxon>
        <taxon>Kickxellomycetes</taxon>
        <taxon>Kickxellales</taxon>
        <taxon>Kickxellaceae</taxon>
        <taxon>Coemansia</taxon>
    </lineage>
</organism>
<name>A0ACC1JUE9_9FUNG</name>
<accession>A0ACC1JUE9</accession>
<reference evidence="1" key="1">
    <citation type="submission" date="2022-07" db="EMBL/GenBank/DDBJ databases">
        <title>Phylogenomic reconstructions and comparative analyses of Kickxellomycotina fungi.</title>
        <authorList>
            <person name="Reynolds N.K."/>
            <person name="Stajich J.E."/>
            <person name="Barry K."/>
            <person name="Grigoriev I.V."/>
            <person name="Crous P."/>
            <person name="Smith M.E."/>
        </authorList>
    </citation>
    <scope>NUCLEOTIDE SEQUENCE</scope>
    <source>
        <strain evidence="1">CBS 109366</strain>
    </source>
</reference>
<keyword evidence="2" id="KW-1185">Reference proteome</keyword>
<evidence type="ECO:0000313" key="1">
    <source>
        <dbReference type="EMBL" id="KAJ2767658.1"/>
    </source>
</evidence>
<evidence type="ECO:0000313" key="2">
    <source>
        <dbReference type="Proteomes" id="UP001140234"/>
    </source>
</evidence>
<dbReference type="EMBL" id="JANBUJ010001369">
    <property type="protein sequence ID" value="KAJ2767658.1"/>
    <property type="molecule type" value="Genomic_DNA"/>
</dbReference>
<sequence length="416" mass="43791">MAAADRVQTSQLPPPLPARPRPRRVPTFADLLRLRDARRERLLDRRAQLSEQARPADGSSSTARKGKGAASSGKGADVGAGPGPPDSSGRTADQQDWPAPLAGLAGELASSIQREARLRCALLGLPPAAATAATAVAGSRSDPGDGRQSLRPMPGFLLRADLQEHLEALERSIPSSSSSDADAVGGAAGSGAKSEFSSAWLLARCQDITGASDAATVCDEVLALLRSGRSDDDVQAPLLELVGYDNMEFLGSLVSRRADIVRAVDDEADRARAAAVRSARALPGVQAVVRTERDVALDKELSKARRRRKGGAAEDRAPAAGPPLESGEELRRAREKQLTRRPKEALRPESHGAAQYPFVFTSGPAGGAGGAMLSMFGTKYALPAGTARDEFADHEEITIPVMRTAPRRDTEQPVAI</sequence>
<keyword evidence="1" id="KW-0378">Hydrolase</keyword>
<dbReference type="EC" id="3.6.4.13" evidence="1"/>